<dbReference type="InterPro" id="IPR052558">
    <property type="entry name" value="Siderophore_Hydrolase_D"/>
</dbReference>
<keyword evidence="3" id="KW-0732">Signal</keyword>
<evidence type="ECO:0000256" key="2">
    <source>
        <dbReference type="ARBA" id="ARBA00022801"/>
    </source>
</evidence>
<dbReference type="SUPFAM" id="SSF49452">
    <property type="entry name" value="Starch-binding domain-like"/>
    <property type="match status" value="1"/>
</dbReference>
<dbReference type="STRING" id="649349.Lbys_0981"/>
<dbReference type="GO" id="GO:0016788">
    <property type="term" value="F:hydrolase activity, acting on ester bonds"/>
    <property type="evidence" value="ECO:0007669"/>
    <property type="project" value="TreeGrafter"/>
</dbReference>
<comment type="similarity">
    <text evidence="1">Belongs to the esterase D family.</text>
</comment>
<organism evidence="4 5">
    <name type="scientific">Leadbetterella byssophila (strain DSM 17132 / JCM 16389 / KACC 11308 / NBRC 106382 / 4M15)</name>
    <dbReference type="NCBI Taxonomy" id="649349"/>
    <lineage>
        <taxon>Bacteria</taxon>
        <taxon>Pseudomonadati</taxon>
        <taxon>Bacteroidota</taxon>
        <taxon>Cytophagia</taxon>
        <taxon>Cytophagales</taxon>
        <taxon>Leadbetterellaceae</taxon>
        <taxon>Leadbetterella</taxon>
    </lineage>
</organism>
<dbReference type="OrthoDB" id="9784036at2"/>
<evidence type="ECO:0000256" key="1">
    <source>
        <dbReference type="ARBA" id="ARBA00005622"/>
    </source>
</evidence>
<dbReference type="InterPro" id="IPR013783">
    <property type="entry name" value="Ig-like_fold"/>
</dbReference>
<dbReference type="Gene3D" id="2.60.40.10">
    <property type="entry name" value="Immunoglobulins"/>
    <property type="match status" value="1"/>
</dbReference>
<dbReference type="Gene3D" id="3.40.50.1820">
    <property type="entry name" value="alpha/beta hydrolase"/>
    <property type="match status" value="1"/>
</dbReference>
<evidence type="ECO:0000313" key="5">
    <source>
        <dbReference type="Proteomes" id="UP000007435"/>
    </source>
</evidence>
<dbReference type="AlphaFoldDB" id="E4RRQ7"/>
<protein>
    <submittedName>
        <fullName evidence="4">Esterase</fullName>
    </submittedName>
</protein>
<dbReference type="eggNOG" id="COG2819">
    <property type="taxonomic scope" value="Bacteria"/>
</dbReference>
<dbReference type="GO" id="GO:0030246">
    <property type="term" value="F:carbohydrate binding"/>
    <property type="evidence" value="ECO:0007669"/>
    <property type="project" value="InterPro"/>
</dbReference>
<reference key="1">
    <citation type="submission" date="2010-11" db="EMBL/GenBank/DDBJ databases">
        <title>The complete genome of Leadbetterella byssophila DSM 17132.</title>
        <authorList>
            <consortium name="US DOE Joint Genome Institute (JGI-PGF)"/>
            <person name="Lucas S."/>
            <person name="Copeland A."/>
            <person name="Lapidus A."/>
            <person name="Glavina del Rio T."/>
            <person name="Dalin E."/>
            <person name="Tice H."/>
            <person name="Bruce D."/>
            <person name="Goodwin L."/>
            <person name="Pitluck S."/>
            <person name="Kyrpides N."/>
            <person name="Mavromatis K."/>
            <person name="Ivanova N."/>
            <person name="Teshima H."/>
            <person name="Brettin T."/>
            <person name="Detter J.C."/>
            <person name="Han C."/>
            <person name="Tapia R."/>
            <person name="Land M."/>
            <person name="Hauser L."/>
            <person name="Markowitz V."/>
            <person name="Cheng J.-F."/>
            <person name="Hugenholtz P."/>
            <person name="Woyke T."/>
            <person name="Wu D."/>
            <person name="Tindall B."/>
            <person name="Pomrenke H.G."/>
            <person name="Brambilla E."/>
            <person name="Klenk H.-P."/>
            <person name="Eisen J.A."/>
        </authorList>
    </citation>
    <scope>NUCLEOTIDE SEQUENCE [LARGE SCALE GENOMIC DNA]</scope>
    <source>
        <strain>DSM 17132</strain>
    </source>
</reference>
<keyword evidence="2" id="KW-0378">Hydrolase</keyword>
<evidence type="ECO:0000313" key="4">
    <source>
        <dbReference type="EMBL" id="ADQ16713.1"/>
    </source>
</evidence>
<dbReference type="Pfam" id="PF00756">
    <property type="entry name" value="Esterase"/>
    <property type="match status" value="1"/>
</dbReference>
<dbReference type="HOGENOM" id="CLU_709517_0_0_10"/>
<gene>
    <name evidence="4" type="ordered locus">Lbys_0981</name>
</gene>
<evidence type="ECO:0000256" key="3">
    <source>
        <dbReference type="SAM" id="SignalP"/>
    </source>
</evidence>
<dbReference type="Proteomes" id="UP000007435">
    <property type="component" value="Chromosome"/>
</dbReference>
<proteinExistence type="inferred from homology"/>
<dbReference type="InterPro" id="IPR013784">
    <property type="entry name" value="Carb-bd-like_fold"/>
</dbReference>
<dbReference type="SUPFAM" id="SSF53474">
    <property type="entry name" value="alpha/beta-Hydrolases"/>
    <property type="match status" value="1"/>
</dbReference>
<reference evidence="4 5" key="2">
    <citation type="journal article" date="2011" name="Stand. Genomic Sci.">
        <title>Complete genome sequence of Leadbetterella byssophila type strain (4M15).</title>
        <authorList>
            <person name="Abt B."/>
            <person name="Teshima H."/>
            <person name="Lucas S."/>
            <person name="Lapidus A."/>
            <person name="Del Rio T.G."/>
            <person name="Nolan M."/>
            <person name="Tice H."/>
            <person name="Cheng J.F."/>
            <person name="Pitluck S."/>
            <person name="Liolios K."/>
            <person name="Pagani I."/>
            <person name="Ivanova N."/>
            <person name="Mavromatis K."/>
            <person name="Pati A."/>
            <person name="Tapia R."/>
            <person name="Han C."/>
            <person name="Goodwin L."/>
            <person name="Chen A."/>
            <person name="Palaniappan K."/>
            <person name="Land M."/>
            <person name="Hauser L."/>
            <person name="Chang Y.J."/>
            <person name="Jeffries C.D."/>
            <person name="Rohde M."/>
            <person name="Goker M."/>
            <person name="Tindall B.J."/>
            <person name="Detter J.C."/>
            <person name="Woyke T."/>
            <person name="Bristow J."/>
            <person name="Eisen J.A."/>
            <person name="Markowitz V."/>
            <person name="Hugenholtz P."/>
            <person name="Klenk H.P."/>
            <person name="Kyrpides N.C."/>
        </authorList>
    </citation>
    <scope>NUCLEOTIDE SEQUENCE [LARGE SCALE GENOMIC DNA]</scope>
    <source>
        <strain evidence="5">DSM 17132 / JCM 16389 / KACC 11308 / NBRC 106382 / 4M15</strain>
    </source>
</reference>
<dbReference type="EMBL" id="CP002305">
    <property type="protein sequence ID" value="ADQ16713.1"/>
    <property type="molecule type" value="Genomic_DNA"/>
</dbReference>
<dbReference type="InterPro" id="IPR029058">
    <property type="entry name" value="AB_hydrolase_fold"/>
</dbReference>
<keyword evidence="5" id="KW-1185">Reference proteome</keyword>
<sequence>MKWKFIILLALFCNQIFAQQIARVENVKIKSEILNQEREILVYTPVDYDWRTNEYFKVIYVLDCQNREFFDYTSSIISFLTNGSSAFIIVGISSPYNEALDYSRNNDFLPVLQTESSKRIFGKYSGNADNFMGYIEKEVMPYIRENYRILDQKIIIGHSLGASFILYSFLEKPNLFRNYIAISPNLAYDENYLSERLSKFDYSKIKYPTFIYLSNADEGINYWKEWKFAREHVYSFFRDSLRQENFLIKIDEFTNNSHWNTFPPALNNALEFYFKNIQEKEEDEISEQEYETTIRLKVPNKEDTVYISGNQTSLGNWNANAVKMNRISDYEREIILKLKSPAKFKFTRGSWESEAEVQGTYSNIIIKPELKNAFTFKIENYADRYDE</sequence>
<accession>E4RRQ7</accession>
<feature type="chain" id="PRO_5003188084" evidence="3">
    <location>
        <begin position="19"/>
        <end position="387"/>
    </location>
</feature>
<dbReference type="PANTHER" id="PTHR40841:SF2">
    <property type="entry name" value="SIDEROPHORE-DEGRADING ESTERASE (EUROFUNG)"/>
    <property type="match status" value="1"/>
</dbReference>
<dbReference type="RefSeq" id="WP_013407764.1">
    <property type="nucleotide sequence ID" value="NC_014655.1"/>
</dbReference>
<name>E4RRQ7_LEAB4</name>
<dbReference type="KEGG" id="lby:Lbys_0981"/>
<dbReference type="InterPro" id="IPR000801">
    <property type="entry name" value="Esterase-like"/>
</dbReference>
<dbReference type="PANTHER" id="PTHR40841">
    <property type="entry name" value="SIDEROPHORE TRIACETYLFUSARININE C ESTERASE"/>
    <property type="match status" value="1"/>
</dbReference>
<feature type="signal peptide" evidence="3">
    <location>
        <begin position="1"/>
        <end position="18"/>
    </location>
</feature>